<organism evidence="2 3">
    <name type="scientific">Deinococcus metalli</name>
    <dbReference type="NCBI Taxonomy" id="1141878"/>
    <lineage>
        <taxon>Bacteria</taxon>
        <taxon>Thermotogati</taxon>
        <taxon>Deinococcota</taxon>
        <taxon>Deinococci</taxon>
        <taxon>Deinococcales</taxon>
        <taxon>Deinococcaceae</taxon>
        <taxon>Deinococcus</taxon>
    </lineage>
</organism>
<dbReference type="RefSeq" id="WP_184111647.1">
    <property type="nucleotide sequence ID" value="NZ_BNAJ01000005.1"/>
</dbReference>
<comment type="caution">
    <text evidence="2">The sequence shown here is derived from an EMBL/GenBank/DDBJ whole genome shotgun (WGS) entry which is preliminary data.</text>
</comment>
<feature type="region of interest" description="Disordered" evidence="1">
    <location>
        <begin position="107"/>
        <end position="126"/>
    </location>
</feature>
<accession>A0A7W8KEI7</accession>
<sequence>MTPISMNPLALCIAGFWQGEPSQPRRRFQGEVLTSSHTRIRAGEVVSVTFCCPQQRVMPCSEHGAYILKVQRTSFPLISFLCADITSPGPACRQDTALATWFALTTPEPATTRTGRRASSRPREQR</sequence>
<proteinExistence type="predicted"/>
<gene>
    <name evidence="2" type="ORF">HNQ07_002186</name>
</gene>
<name>A0A7W8KEI7_9DEIO</name>
<evidence type="ECO:0000256" key="1">
    <source>
        <dbReference type="SAM" id="MobiDB-lite"/>
    </source>
</evidence>
<dbReference type="EMBL" id="JACHFK010000005">
    <property type="protein sequence ID" value="MBB5376722.1"/>
    <property type="molecule type" value="Genomic_DNA"/>
</dbReference>
<dbReference type="AlphaFoldDB" id="A0A7W8KEI7"/>
<reference evidence="2 3" key="1">
    <citation type="submission" date="2020-08" db="EMBL/GenBank/DDBJ databases">
        <title>Genomic Encyclopedia of Type Strains, Phase IV (KMG-IV): sequencing the most valuable type-strain genomes for metagenomic binning, comparative biology and taxonomic classification.</title>
        <authorList>
            <person name="Goeker M."/>
        </authorList>
    </citation>
    <scope>NUCLEOTIDE SEQUENCE [LARGE SCALE GENOMIC DNA]</scope>
    <source>
        <strain evidence="2 3">DSM 27521</strain>
    </source>
</reference>
<protein>
    <submittedName>
        <fullName evidence="2">Uncharacterized protein</fullName>
    </submittedName>
</protein>
<evidence type="ECO:0000313" key="3">
    <source>
        <dbReference type="Proteomes" id="UP000539473"/>
    </source>
</evidence>
<evidence type="ECO:0000313" key="2">
    <source>
        <dbReference type="EMBL" id="MBB5376722.1"/>
    </source>
</evidence>
<dbReference type="Proteomes" id="UP000539473">
    <property type="component" value="Unassembled WGS sequence"/>
</dbReference>